<evidence type="ECO:0000259" key="2">
    <source>
        <dbReference type="PROSITE" id="PS50011"/>
    </source>
</evidence>
<dbReference type="PANTHER" id="PTHR27003">
    <property type="entry name" value="OS07G0166700 PROTEIN"/>
    <property type="match status" value="1"/>
</dbReference>
<dbReference type="SUPFAM" id="SSF56112">
    <property type="entry name" value="Protein kinase-like (PK-like)"/>
    <property type="match status" value="1"/>
</dbReference>
<sequence length="381" mass="43451">MESVSQSISKLLRRPKQSSALPEELCRRFSLAEIKIATNNFDNDLVIHQWGFCRAYKGFIDDRTRTVTIKRLITKPNKGFEYLLRTEVLLLCQLRHPNLVPHIGYCIDEDENILVCEFIVNGCLFRKLLYKDHDKDPLPWKQRLKICVGVASVLHYLHTGVKHTIIHHDVKLDNILLDEKWEAKLSDFMSSRMCPLNLSTVRFVYTEEDTTYLIHGTMAQHLDAEFLVSGELTDKSDVYSFGVVLLQLLCCRKASHVVDWARKRIQEGTINEMIDPYLIGKIAPECLMIYLDIATSCIRTKGVDRPTMGEVEIELERALQLQDSADAASKDGLDPSGEYNYPIVEYTGPASPTPEPEDSIWDSDSTTSADFSFNTTMPNNQ</sequence>
<dbReference type="PANTHER" id="PTHR27003:SF451">
    <property type="entry name" value="PROTEIN KINASE DOMAIN-CONTAINING PROTEIN"/>
    <property type="match status" value="1"/>
</dbReference>
<dbReference type="AlphaFoldDB" id="A0AAN7IWP3"/>
<feature type="compositionally biased region" description="Low complexity" evidence="1">
    <location>
        <begin position="362"/>
        <end position="381"/>
    </location>
</feature>
<dbReference type="SMART" id="SM00220">
    <property type="entry name" value="S_TKc"/>
    <property type="match status" value="1"/>
</dbReference>
<dbReference type="EMBL" id="JAXUIC010000005">
    <property type="protein sequence ID" value="KAK4589000.1"/>
    <property type="molecule type" value="Genomic_DNA"/>
</dbReference>
<feature type="domain" description="Protein kinase" evidence="2">
    <location>
        <begin position="41"/>
        <end position="319"/>
    </location>
</feature>
<dbReference type="InterPro" id="IPR011009">
    <property type="entry name" value="Kinase-like_dom_sf"/>
</dbReference>
<accession>A0AAN7IWP3</accession>
<protein>
    <recommendedName>
        <fullName evidence="2">Protein kinase domain-containing protein</fullName>
    </recommendedName>
</protein>
<dbReference type="GO" id="GO:0004714">
    <property type="term" value="F:transmembrane receptor protein tyrosine kinase activity"/>
    <property type="evidence" value="ECO:0007669"/>
    <property type="project" value="InterPro"/>
</dbReference>
<dbReference type="Gene3D" id="1.10.510.10">
    <property type="entry name" value="Transferase(Phosphotransferase) domain 1"/>
    <property type="match status" value="1"/>
</dbReference>
<dbReference type="InterPro" id="IPR000719">
    <property type="entry name" value="Prot_kinase_dom"/>
</dbReference>
<dbReference type="Gene3D" id="3.30.200.20">
    <property type="entry name" value="Phosphorylase Kinase, domain 1"/>
    <property type="match status" value="1"/>
</dbReference>
<evidence type="ECO:0000313" key="3">
    <source>
        <dbReference type="EMBL" id="KAK4589000.1"/>
    </source>
</evidence>
<dbReference type="GO" id="GO:0009506">
    <property type="term" value="C:plasmodesma"/>
    <property type="evidence" value="ECO:0007669"/>
    <property type="project" value="TreeGrafter"/>
</dbReference>
<dbReference type="PROSITE" id="PS00108">
    <property type="entry name" value="PROTEIN_KINASE_ST"/>
    <property type="match status" value="1"/>
</dbReference>
<dbReference type="Pfam" id="PF07714">
    <property type="entry name" value="PK_Tyr_Ser-Thr"/>
    <property type="match status" value="1"/>
</dbReference>
<gene>
    <name evidence="3" type="ORF">RGQ29_019844</name>
</gene>
<dbReference type="GO" id="GO:0005524">
    <property type="term" value="F:ATP binding"/>
    <property type="evidence" value="ECO:0007669"/>
    <property type="project" value="InterPro"/>
</dbReference>
<evidence type="ECO:0000313" key="4">
    <source>
        <dbReference type="Proteomes" id="UP001324115"/>
    </source>
</evidence>
<dbReference type="Proteomes" id="UP001324115">
    <property type="component" value="Unassembled WGS sequence"/>
</dbReference>
<dbReference type="PROSITE" id="PS50011">
    <property type="entry name" value="PROTEIN_KINASE_DOM"/>
    <property type="match status" value="1"/>
</dbReference>
<feature type="region of interest" description="Disordered" evidence="1">
    <location>
        <begin position="324"/>
        <end position="381"/>
    </location>
</feature>
<keyword evidence="4" id="KW-1185">Reference proteome</keyword>
<proteinExistence type="predicted"/>
<comment type="caution">
    <text evidence="3">The sequence shown here is derived from an EMBL/GenBank/DDBJ whole genome shotgun (WGS) entry which is preliminary data.</text>
</comment>
<dbReference type="InterPro" id="IPR001245">
    <property type="entry name" value="Ser-Thr/Tyr_kinase_cat_dom"/>
</dbReference>
<dbReference type="InterPro" id="IPR008271">
    <property type="entry name" value="Ser/Thr_kinase_AS"/>
</dbReference>
<dbReference type="GO" id="GO:0005886">
    <property type="term" value="C:plasma membrane"/>
    <property type="evidence" value="ECO:0007669"/>
    <property type="project" value="TreeGrafter"/>
</dbReference>
<reference evidence="3 4" key="1">
    <citation type="journal article" date="2023" name="G3 (Bethesda)">
        <title>A haplotype-resolved chromosome-scale genome for Quercus rubra L. provides insights into the genetics of adaptive traits for red oak species.</title>
        <authorList>
            <person name="Kapoor B."/>
            <person name="Jenkins J."/>
            <person name="Schmutz J."/>
            <person name="Zhebentyayeva T."/>
            <person name="Kuelheim C."/>
            <person name="Coggeshall M."/>
            <person name="Heim C."/>
            <person name="Lasky J.R."/>
            <person name="Leites L."/>
            <person name="Islam-Faridi N."/>
            <person name="Romero-Severson J."/>
            <person name="DeLeo V.L."/>
            <person name="Lucas S.M."/>
            <person name="Lazic D."/>
            <person name="Gailing O."/>
            <person name="Carlson J."/>
            <person name="Staton M."/>
        </authorList>
    </citation>
    <scope>NUCLEOTIDE SEQUENCE [LARGE SCALE GENOMIC DNA]</scope>
    <source>
        <strain evidence="3">Pseudo-F2</strain>
    </source>
</reference>
<name>A0AAN7IWP3_QUERU</name>
<evidence type="ECO:0000256" key="1">
    <source>
        <dbReference type="SAM" id="MobiDB-lite"/>
    </source>
</evidence>
<dbReference type="InterPro" id="IPR045272">
    <property type="entry name" value="ANXUR1/2-like"/>
</dbReference>
<organism evidence="3 4">
    <name type="scientific">Quercus rubra</name>
    <name type="common">Northern red oak</name>
    <name type="synonym">Quercus borealis</name>
    <dbReference type="NCBI Taxonomy" id="3512"/>
    <lineage>
        <taxon>Eukaryota</taxon>
        <taxon>Viridiplantae</taxon>
        <taxon>Streptophyta</taxon>
        <taxon>Embryophyta</taxon>
        <taxon>Tracheophyta</taxon>
        <taxon>Spermatophyta</taxon>
        <taxon>Magnoliopsida</taxon>
        <taxon>eudicotyledons</taxon>
        <taxon>Gunneridae</taxon>
        <taxon>Pentapetalae</taxon>
        <taxon>rosids</taxon>
        <taxon>fabids</taxon>
        <taxon>Fagales</taxon>
        <taxon>Fagaceae</taxon>
        <taxon>Quercus</taxon>
    </lineage>
</organism>